<dbReference type="GO" id="GO:0009090">
    <property type="term" value="P:homoserine biosynthetic process"/>
    <property type="evidence" value="ECO:0007669"/>
    <property type="project" value="TreeGrafter"/>
</dbReference>
<dbReference type="InterPro" id="IPR036393">
    <property type="entry name" value="AceGlu_kinase-like_sf"/>
</dbReference>
<evidence type="ECO:0000256" key="3">
    <source>
        <dbReference type="ARBA" id="ARBA00022679"/>
    </source>
</evidence>
<protein>
    <recommendedName>
        <fullName evidence="7">Aspartokinase</fullName>
        <ecNumber evidence="7">2.7.2.4</ecNumber>
    </recommendedName>
</protein>
<dbReference type="InterPro" id="IPR001341">
    <property type="entry name" value="Asp_kinase"/>
</dbReference>
<dbReference type="EMBL" id="JRYR02000001">
    <property type="protein sequence ID" value="OHX65735.1"/>
    <property type="molecule type" value="Genomic_DNA"/>
</dbReference>
<accession>A0A1S1YXX9</accession>
<dbReference type="Gene3D" id="3.40.1160.10">
    <property type="entry name" value="Acetylglutamate kinase-like"/>
    <property type="match status" value="1"/>
</dbReference>
<comment type="pathway">
    <text evidence="1 8">Amino-acid biosynthesis; L-lysine biosynthesis via DAP pathway; (S)-tetrahydrodipicolinate from L-aspartate: step 1/4.</text>
</comment>
<dbReference type="Gene3D" id="1.20.120.1320">
    <property type="entry name" value="Aspartokinase, catalytic domain"/>
    <property type="match status" value="1"/>
</dbReference>
<keyword evidence="6" id="KW-0067">ATP-binding</keyword>
<feature type="domain" description="Aspartate/glutamate/uridylate kinase" evidence="9">
    <location>
        <begin position="2"/>
        <end position="277"/>
    </location>
</feature>
<sequence length="422" mass="48232">MKVFKFGGASVKDAAAVRNVKDIIKDFSDQKELVVVVSAMGKTTNLIEKIVVKFIKNDNYSTEIETLKSFHLTIADELFINKEASIFNQIEKIIHDLEVNLKLRYFSNDELYDQVVCYGELLSTHIISAYLNQEKVETKFLDARIYIQTDEHWREASIDWNWTTKMIKADLPEYLQNGIVVTQGFIGGTVNNKSTTLGREGSDYTAAIFAYCLDAERVCVWKDVPGIMSSDPRRIKEVEKFDKLPYKYAAELTYFGASVIHNKTIRPLALKNIPLFVNSFLDPKAKGTSIGDFADFPTTPSVIFKGNQTFIRFEEQDYLNVSKGDLGVILTECARLNIKVNMIKNSALSLSICVNHRQDKIEKLIHLFDDRFKIEMIKELELVTIKNYNEDSIQSLNLSLDDVYMRQYSRDTLQIVVNEGSI</sequence>
<comment type="caution">
    <text evidence="10">The sequence shown here is derived from an EMBL/GenBank/DDBJ whole genome shotgun (WGS) entry which is preliminary data.</text>
</comment>
<dbReference type="PANTHER" id="PTHR21499:SF59">
    <property type="entry name" value="ASPARTOKINASE"/>
    <property type="match status" value="1"/>
</dbReference>
<evidence type="ECO:0000313" key="10">
    <source>
        <dbReference type="EMBL" id="OHX65735.1"/>
    </source>
</evidence>
<evidence type="ECO:0000313" key="11">
    <source>
        <dbReference type="Proteomes" id="UP000179797"/>
    </source>
</evidence>
<dbReference type="EC" id="2.7.2.4" evidence="7"/>
<evidence type="ECO:0000259" key="9">
    <source>
        <dbReference type="Pfam" id="PF00696"/>
    </source>
</evidence>
<dbReference type="InterPro" id="IPR042199">
    <property type="entry name" value="AsparK_Bifunc_asparK/hSer_DH"/>
</dbReference>
<reference evidence="10 11" key="1">
    <citation type="journal article" date="2012" name="Int. J. Syst. Evol. Microbiol.">
        <title>Flammeovirga pacifica sp. nov., isolated from deep-sea sediment.</title>
        <authorList>
            <person name="Xu H."/>
            <person name="Fu Y."/>
            <person name="Yang N."/>
            <person name="Ding Z."/>
            <person name="Lai Q."/>
            <person name="Zeng R."/>
        </authorList>
    </citation>
    <scope>NUCLEOTIDE SEQUENCE [LARGE SCALE GENOMIC DNA]</scope>
    <source>
        <strain evidence="11">DSM 24597 / LMG 26175 / WPAGA1</strain>
    </source>
</reference>
<dbReference type="GO" id="GO:0005829">
    <property type="term" value="C:cytosol"/>
    <property type="evidence" value="ECO:0007669"/>
    <property type="project" value="TreeGrafter"/>
</dbReference>
<evidence type="ECO:0000256" key="4">
    <source>
        <dbReference type="ARBA" id="ARBA00022741"/>
    </source>
</evidence>
<comment type="catalytic activity">
    <reaction evidence="7">
        <text>L-aspartate + ATP = 4-phospho-L-aspartate + ADP</text>
        <dbReference type="Rhea" id="RHEA:23776"/>
        <dbReference type="ChEBI" id="CHEBI:29991"/>
        <dbReference type="ChEBI" id="CHEBI:30616"/>
        <dbReference type="ChEBI" id="CHEBI:57535"/>
        <dbReference type="ChEBI" id="CHEBI:456216"/>
        <dbReference type="EC" id="2.7.2.4"/>
    </reaction>
</comment>
<evidence type="ECO:0000256" key="6">
    <source>
        <dbReference type="ARBA" id="ARBA00022840"/>
    </source>
</evidence>
<evidence type="ECO:0000256" key="2">
    <source>
        <dbReference type="ARBA" id="ARBA00010122"/>
    </source>
</evidence>
<dbReference type="InterPro" id="IPR001048">
    <property type="entry name" value="Asp/Glu/Uridylate_kinase"/>
</dbReference>
<dbReference type="AlphaFoldDB" id="A0A1S1YXX9"/>
<dbReference type="RefSeq" id="WP_044222357.1">
    <property type="nucleotide sequence ID" value="NZ_JRYR02000001.1"/>
</dbReference>
<comment type="pathway">
    <text evidence="8">Amino-acid biosynthesis; L-threonine biosynthesis; L-threonine from L-aspartate: step 1/5.</text>
</comment>
<keyword evidence="5 7" id="KW-0418">Kinase</keyword>
<evidence type="ECO:0000256" key="5">
    <source>
        <dbReference type="ARBA" id="ARBA00022777"/>
    </source>
</evidence>
<evidence type="ECO:0000256" key="1">
    <source>
        <dbReference type="ARBA" id="ARBA00004766"/>
    </source>
</evidence>
<dbReference type="UniPathway" id="UPA00051">
    <property type="reaction ID" value="UER00462"/>
</dbReference>
<proteinExistence type="inferred from homology"/>
<gene>
    <name evidence="10" type="ORF">NH26_04900</name>
</gene>
<dbReference type="GO" id="GO:0009089">
    <property type="term" value="P:lysine biosynthetic process via diaminopimelate"/>
    <property type="evidence" value="ECO:0007669"/>
    <property type="project" value="UniProtKB-UniPathway"/>
</dbReference>
<keyword evidence="4" id="KW-0547">Nucleotide-binding</keyword>
<evidence type="ECO:0000256" key="7">
    <source>
        <dbReference type="RuleBase" id="RU003448"/>
    </source>
</evidence>
<organism evidence="10 11">
    <name type="scientific">Flammeovirga pacifica</name>
    <dbReference type="NCBI Taxonomy" id="915059"/>
    <lineage>
        <taxon>Bacteria</taxon>
        <taxon>Pseudomonadati</taxon>
        <taxon>Bacteroidota</taxon>
        <taxon>Cytophagia</taxon>
        <taxon>Cytophagales</taxon>
        <taxon>Flammeovirgaceae</taxon>
        <taxon>Flammeovirga</taxon>
    </lineage>
</organism>
<keyword evidence="11" id="KW-1185">Reference proteome</keyword>
<keyword evidence="3 7" id="KW-0808">Transferase</keyword>
<dbReference type="OrthoDB" id="9799110at2"/>
<comment type="similarity">
    <text evidence="2 7">Belongs to the aspartokinase family.</text>
</comment>
<dbReference type="SUPFAM" id="SSF53633">
    <property type="entry name" value="Carbamate kinase-like"/>
    <property type="match status" value="1"/>
</dbReference>
<comment type="pathway">
    <text evidence="8">Amino-acid biosynthesis; L-methionine biosynthesis via de novo pathway; L-homoserine from L-aspartate: step 1/3.</text>
</comment>
<dbReference type="UniPathway" id="UPA00050">
    <property type="reaction ID" value="UER00461"/>
</dbReference>
<dbReference type="GO" id="GO:0009088">
    <property type="term" value="P:threonine biosynthetic process"/>
    <property type="evidence" value="ECO:0007669"/>
    <property type="project" value="UniProtKB-UniPathway"/>
</dbReference>
<keyword evidence="8" id="KW-0028">Amino-acid biosynthesis</keyword>
<dbReference type="PANTHER" id="PTHR21499">
    <property type="entry name" value="ASPARTATE KINASE"/>
    <property type="match status" value="1"/>
</dbReference>
<dbReference type="GO" id="GO:0004072">
    <property type="term" value="F:aspartate kinase activity"/>
    <property type="evidence" value="ECO:0007669"/>
    <property type="project" value="UniProtKB-EC"/>
</dbReference>
<dbReference type="NCBIfam" id="TIGR00657">
    <property type="entry name" value="asp_kinases"/>
    <property type="match status" value="1"/>
</dbReference>
<evidence type="ECO:0000256" key="8">
    <source>
        <dbReference type="RuleBase" id="RU004249"/>
    </source>
</evidence>
<dbReference type="STRING" id="915059.NH26_04900"/>
<dbReference type="Proteomes" id="UP000179797">
    <property type="component" value="Unassembled WGS sequence"/>
</dbReference>
<name>A0A1S1YXX9_FLAPC</name>
<dbReference type="UniPathway" id="UPA00034">
    <property type="reaction ID" value="UER00015"/>
</dbReference>
<dbReference type="GO" id="GO:0005524">
    <property type="term" value="F:ATP binding"/>
    <property type="evidence" value="ECO:0007669"/>
    <property type="project" value="UniProtKB-KW"/>
</dbReference>
<dbReference type="Pfam" id="PF00696">
    <property type="entry name" value="AA_kinase"/>
    <property type="match status" value="1"/>
</dbReference>